<dbReference type="InterPro" id="IPR011037">
    <property type="entry name" value="Pyrv_Knase-like_insert_dom_sf"/>
</dbReference>
<dbReference type="GO" id="GO:0030170">
    <property type="term" value="F:pyridoxal phosphate binding"/>
    <property type="evidence" value="ECO:0007669"/>
    <property type="project" value="InterPro"/>
</dbReference>
<proteinExistence type="predicted"/>
<dbReference type="GO" id="GO:0003824">
    <property type="term" value="F:catalytic activity"/>
    <property type="evidence" value="ECO:0007669"/>
    <property type="project" value="InterPro"/>
</dbReference>
<dbReference type="PANTHER" id="PTHR30212:SF2">
    <property type="entry name" value="PROTEIN YIIM"/>
    <property type="match status" value="1"/>
</dbReference>
<dbReference type="InterPro" id="IPR052353">
    <property type="entry name" value="Benzoxazolinone_Detox_Enz"/>
</dbReference>
<dbReference type="Pfam" id="PF03473">
    <property type="entry name" value="MOSC"/>
    <property type="match status" value="1"/>
</dbReference>
<gene>
    <name evidence="3" type="ORF">SDC9_119236</name>
</gene>
<name>A0A645C8L0_9ZZZZ</name>
<feature type="domain" description="MOSC" evidence="2">
    <location>
        <begin position="28"/>
        <end position="198"/>
    </location>
</feature>
<organism evidence="3">
    <name type="scientific">bioreactor metagenome</name>
    <dbReference type="NCBI Taxonomy" id="1076179"/>
    <lineage>
        <taxon>unclassified sequences</taxon>
        <taxon>metagenomes</taxon>
        <taxon>ecological metagenomes</taxon>
    </lineage>
</organism>
<accession>A0A645C8L0</accession>
<dbReference type="PROSITE" id="PS51340">
    <property type="entry name" value="MOSC"/>
    <property type="match status" value="1"/>
</dbReference>
<evidence type="ECO:0000313" key="3">
    <source>
        <dbReference type="EMBL" id="MPM72263.1"/>
    </source>
</evidence>
<dbReference type="PANTHER" id="PTHR30212">
    <property type="entry name" value="PROTEIN YIIM"/>
    <property type="match status" value="1"/>
</dbReference>
<dbReference type="GO" id="GO:0030151">
    <property type="term" value="F:molybdenum ion binding"/>
    <property type="evidence" value="ECO:0007669"/>
    <property type="project" value="InterPro"/>
</dbReference>
<dbReference type="AlphaFoldDB" id="A0A645C8L0"/>
<dbReference type="SUPFAM" id="SSF50800">
    <property type="entry name" value="PK beta-barrel domain-like"/>
    <property type="match status" value="2"/>
</dbReference>
<feature type="region of interest" description="Disordered" evidence="1">
    <location>
        <begin position="95"/>
        <end position="115"/>
    </location>
</feature>
<comment type="caution">
    <text evidence="3">The sequence shown here is derived from an EMBL/GenBank/DDBJ whole genome shotgun (WGS) entry which is preliminary data.</text>
</comment>
<sequence length="250" mass="26942">MVRLEHVCVVHEILPDAGRVGRTGIDKRPVDGPVEVGPLQVVGDTICDTTHHGGRFRAVYVVSDEDAAVVETLLTRTPGAPAFPVEVPARMREVPVGTSEASRERTPGVPDRTPPVGWMGENFRVSGVSMSEVLLGERWRIGDVEIAFTEPRVPCATFQRWVGEESWVRRFADLGHPGALAEVITPGTVRAGLPVEVVHRPAHGLSIGEAFRPAMPADKAAEFLATYAPADIQPDMLKKARAAVNRSPGA</sequence>
<dbReference type="InterPro" id="IPR005302">
    <property type="entry name" value="MoCF_Sase_C"/>
</dbReference>
<evidence type="ECO:0000256" key="1">
    <source>
        <dbReference type="SAM" id="MobiDB-lite"/>
    </source>
</evidence>
<dbReference type="Gene3D" id="2.40.33.20">
    <property type="entry name" value="PK beta-barrel domain-like"/>
    <property type="match status" value="1"/>
</dbReference>
<evidence type="ECO:0000259" key="2">
    <source>
        <dbReference type="PROSITE" id="PS51340"/>
    </source>
</evidence>
<reference evidence="3" key="1">
    <citation type="submission" date="2019-08" db="EMBL/GenBank/DDBJ databases">
        <authorList>
            <person name="Kucharzyk K."/>
            <person name="Murdoch R.W."/>
            <person name="Higgins S."/>
            <person name="Loffler F."/>
        </authorList>
    </citation>
    <scope>NUCLEOTIDE SEQUENCE</scope>
</reference>
<dbReference type="EMBL" id="VSSQ01024637">
    <property type="protein sequence ID" value="MPM72263.1"/>
    <property type="molecule type" value="Genomic_DNA"/>
</dbReference>
<protein>
    <recommendedName>
        <fullName evidence="2">MOSC domain-containing protein</fullName>
    </recommendedName>
</protein>